<comment type="caution">
    <text evidence="1">The sequence shown here is derived from an EMBL/GenBank/DDBJ whole genome shotgun (WGS) entry which is preliminary data.</text>
</comment>
<protein>
    <submittedName>
        <fullName evidence="1">Uncharacterized protein</fullName>
    </submittedName>
</protein>
<organism evidence="1 2">
    <name type="scientific">Aeromonas bestiarum</name>
    <dbReference type="NCBI Taxonomy" id="105751"/>
    <lineage>
        <taxon>Bacteria</taxon>
        <taxon>Pseudomonadati</taxon>
        <taxon>Pseudomonadota</taxon>
        <taxon>Gammaproteobacteria</taxon>
        <taxon>Aeromonadales</taxon>
        <taxon>Aeromonadaceae</taxon>
        <taxon>Aeromonas</taxon>
    </lineage>
</organism>
<proteinExistence type="predicted"/>
<sequence length="132" mass="14776">MSKKTYPLSIASVGADEYIVMSRGHHDIHDFMKAVRADGYEYPLGVPEHRWAKVVPDSTGEYSHIFVFVKEGTRGAIPVTYAWETYGKEVYEEVFKHACKTMGPTCRGCPDCGPVMGDATYQEMFGQQQDGV</sequence>
<name>A0AAW7I706_9GAMM</name>
<evidence type="ECO:0000313" key="2">
    <source>
        <dbReference type="Proteomes" id="UP001168216"/>
    </source>
</evidence>
<dbReference type="Proteomes" id="UP001168216">
    <property type="component" value="Unassembled WGS sequence"/>
</dbReference>
<gene>
    <name evidence="1" type="ORF">OB959_18200</name>
</gene>
<dbReference type="AlphaFoldDB" id="A0AAW7I706"/>
<accession>A0AAW7I706</accession>
<reference evidence="1" key="1">
    <citation type="submission" date="2023-08" db="EMBL/GenBank/DDBJ databases">
        <title>WGS of Aeromonas isolates.</title>
        <authorList>
            <person name="Lee H."/>
        </authorList>
    </citation>
    <scope>NUCLEOTIDE SEQUENCE</scope>
    <source>
        <strain evidence="1">SL22</strain>
    </source>
</reference>
<dbReference type="EMBL" id="JAOPLV010000010">
    <property type="protein sequence ID" value="MDM5141705.1"/>
    <property type="molecule type" value="Genomic_DNA"/>
</dbReference>
<dbReference type="RefSeq" id="WP_290022699.1">
    <property type="nucleotide sequence ID" value="NZ_JAOPLV010000010.1"/>
</dbReference>
<evidence type="ECO:0000313" key="1">
    <source>
        <dbReference type="EMBL" id="MDM5141705.1"/>
    </source>
</evidence>